<evidence type="ECO:0000313" key="1">
    <source>
        <dbReference type="EMBL" id="CEF60644.1"/>
    </source>
</evidence>
<reference evidence="1" key="2">
    <citation type="submission" date="2014-09" db="EMBL/GenBank/DDBJ databases">
        <authorList>
            <person name="Aslett A.Martin."/>
        </authorList>
    </citation>
    <scope>NUCLEOTIDE SEQUENCE</scope>
    <source>
        <strain evidence="1">ED321 Heterogonic</strain>
    </source>
</reference>
<gene>
    <name evidence="1 3 4" type="ORF">SRAE_X000237800</name>
</gene>
<dbReference type="RefSeq" id="XP_024499853.1">
    <property type="nucleotide sequence ID" value="XM_024645584.1"/>
</dbReference>
<accession>A0A090KZK6</accession>
<dbReference type="EMBL" id="LN609400">
    <property type="protein sequence ID" value="CEF60644.1"/>
    <property type="molecule type" value="Genomic_DNA"/>
</dbReference>
<dbReference type="Proteomes" id="UP000035682">
    <property type="component" value="Unplaced"/>
</dbReference>
<dbReference type="CTD" id="36385457"/>
<keyword evidence="2" id="KW-1185">Reference proteome</keyword>
<evidence type="ECO:0000313" key="4">
    <source>
        <dbReference type="WormBase" id="SRAE_X000237800"/>
    </source>
</evidence>
<reference evidence="3" key="3">
    <citation type="submission" date="2020-12" db="UniProtKB">
        <authorList>
            <consortium name="WormBaseParasite"/>
        </authorList>
    </citation>
    <scope>IDENTIFICATION</scope>
</reference>
<protein>
    <submittedName>
        <fullName evidence="1 3">Uncharacterized protein</fullName>
    </submittedName>
</protein>
<name>A0A090KZK6_STRRB</name>
<proteinExistence type="predicted"/>
<evidence type="ECO:0000313" key="2">
    <source>
        <dbReference type="Proteomes" id="UP000035682"/>
    </source>
</evidence>
<organism evidence="1">
    <name type="scientific">Strongyloides ratti</name>
    <name type="common">Parasitic roundworm</name>
    <dbReference type="NCBI Taxonomy" id="34506"/>
    <lineage>
        <taxon>Eukaryota</taxon>
        <taxon>Metazoa</taxon>
        <taxon>Ecdysozoa</taxon>
        <taxon>Nematoda</taxon>
        <taxon>Chromadorea</taxon>
        <taxon>Rhabditida</taxon>
        <taxon>Tylenchina</taxon>
        <taxon>Panagrolaimomorpha</taxon>
        <taxon>Strongyloidoidea</taxon>
        <taxon>Strongyloididae</taxon>
        <taxon>Strongyloides</taxon>
    </lineage>
</organism>
<reference evidence="2" key="1">
    <citation type="submission" date="2014-09" db="EMBL/GenBank/DDBJ databases">
        <authorList>
            <person name="Martin A.A."/>
        </authorList>
    </citation>
    <scope>NUCLEOTIDE SEQUENCE</scope>
    <source>
        <strain evidence="2">ED321</strain>
    </source>
</reference>
<dbReference type="GeneID" id="36385457"/>
<dbReference type="WBParaSite" id="SRAE_X000237800.1">
    <property type="protein sequence ID" value="SRAE_X000237800.1"/>
    <property type="gene ID" value="WBGene00267963"/>
</dbReference>
<dbReference type="WormBase" id="SRAE_X000237800">
    <property type="protein sequence ID" value="SRP10452"/>
    <property type="gene ID" value="WBGene00267963"/>
</dbReference>
<sequence>MKEYLRYKQKKIDFKIDQNNSKRIVFDSSDEDEFPSLLSKSTPNDKENQMEVIEDVVLDEQQENNGVSGMEPLKMRKALKMRNEKENILNEYLTSFEECSDEERIHNIGFLKTPTTSSKTLVNEHLLPTSGEYYASCRSPIRNVIEKFSNMTPRTKSTSPASVFSMWLEKTSKAFRLLLAFDSPPEFPKVAKITMESRLLEALMPNASSPSSQKPKKYLRRKVICPICGRQTASFYAHWRDSKHESLYPGKHLYYNKLAYEKNPRTDVDLPQGTSEKSVEECLKKLDNYASMHKKMQGSSRPENLKEFLKAKGFYSKSKDVIIEEFQEYWTSRYFNGHYENNDNNNVAGIHVKKIHDTVKNGVKALRKLIRNCLPFSFMENIKKSCNFLYKTIPPFLTTIANVLRDSTIRTYTRPLRDFLIFVGENKISITWEDLKLSYLLDKLTKKVVELEKNLVKRKTMEKNFEDRRRKGFEEGDDDNNNLCMDYYRDLQAKVITIIVALNGRRPKFAYKAKREELRYYIVDDKERAENMWMYVDFAEKSTSANTCHMIDPILADSYIRPFLKLRKRIIKKYFDGKLSDTTESDMVYEKNIANCSADY</sequence>
<dbReference type="AlphaFoldDB" id="A0A090KZK6"/>
<evidence type="ECO:0000313" key="3">
    <source>
        <dbReference type="WBParaSite" id="SRAE_X000237800.1"/>
    </source>
</evidence>